<comment type="pathway">
    <text evidence="4">Cofactor biosynthesis; tetrahydrofolylpolyglutamate biosynthesis.</text>
</comment>
<dbReference type="EMBL" id="AP012273">
    <property type="protein sequence ID" value="BAO44218.1"/>
    <property type="molecule type" value="Genomic_DNA"/>
</dbReference>
<dbReference type="SUPFAM" id="SSF53244">
    <property type="entry name" value="MurD-like peptide ligases, peptide-binding domain"/>
    <property type="match status" value="1"/>
</dbReference>
<dbReference type="InterPro" id="IPR036565">
    <property type="entry name" value="Mur-like_cat_sf"/>
</dbReference>
<evidence type="ECO:0000256" key="12">
    <source>
        <dbReference type="ARBA" id="ARBA00022741"/>
    </source>
</evidence>
<dbReference type="GO" id="GO:0046872">
    <property type="term" value="F:metal ion binding"/>
    <property type="evidence" value="ECO:0007669"/>
    <property type="project" value="UniProtKB-KW"/>
</dbReference>
<dbReference type="InterPro" id="IPR001645">
    <property type="entry name" value="Folylpolyglutamate_synth"/>
</dbReference>
<reference evidence="25 26" key="1">
    <citation type="journal article" date="2014" name="PLoS ONE">
        <title>Physiological and genomic features of a novel sulfur-oxidizing gammaproteobacterium belonging to a previously uncultivated symbiotic lineage isolated from a hydrothermal vent.</title>
        <authorList>
            <person name="Nunoura T."/>
            <person name="Takaki Y."/>
            <person name="Kazama H."/>
            <person name="Kakuta J."/>
            <person name="Shimamura S."/>
            <person name="Makita H."/>
            <person name="Hirai M."/>
            <person name="Miyazaki M."/>
            <person name="Takai K."/>
        </authorList>
    </citation>
    <scope>NUCLEOTIDE SEQUENCE [LARGE SCALE GENOMIC DNA]</scope>
    <source>
        <strain evidence="25 26">Hiromi1</strain>
    </source>
</reference>
<accession>A0A7U6GIH5</accession>
<evidence type="ECO:0000256" key="21">
    <source>
        <dbReference type="ARBA" id="ARBA00049035"/>
    </source>
</evidence>
<dbReference type="NCBIfam" id="NF008101">
    <property type="entry name" value="PRK10846.1"/>
    <property type="match status" value="1"/>
</dbReference>
<comment type="catalytic activity">
    <reaction evidence="20">
        <text>10-formyltetrahydrofolyl-(gamma-L-Glu)(n) + L-glutamate + ATP = 10-formyltetrahydrofolyl-(gamma-L-Glu)(n+1) + ADP + phosphate + H(+)</text>
        <dbReference type="Rhea" id="RHEA:51904"/>
        <dbReference type="Rhea" id="RHEA-COMP:13088"/>
        <dbReference type="Rhea" id="RHEA-COMP:14300"/>
        <dbReference type="ChEBI" id="CHEBI:15378"/>
        <dbReference type="ChEBI" id="CHEBI:29985"/>
        <dbReference type="ChEBI" id="CHEBI:30616"/>
        <dbReference type="ChEBI" id="CHEBI:43474"/>
        <dbReference type="ChEBI" id="CHEBI:134413"/>
        <dbReference type="ChEBI" id="CHEBI:456216"/>
        <dbReference type="EC" id="6.3.2.17"/>
    </reaction>
</comment>
<name>A0A7U6GIH5_9GAMM</name>
<evidence type="ECO:0000256" key="8">
    <source>
        <dbReference type="ARBA" id="ARBA00013025"/>
    </source>
</evidence>
<comment type="function">
    <text evidence="2">Functions in two distinct reactions of the de novo folate biosynthetic pathway. Catalyzes the addition of a glutamate residue to dihydropteroate (7,8-dihydropteroate or H2Pte) to form dihydrofolate (7,8-dihydrofolate monoglutamate or H2Pte-Glu). Also catalyzes successive additions of L-glutamate to tetrahydrofolate or 10-formyltetrahydrofolate or 5,10-methylenetetrahydrofolate, leading to folylpolyglutamate derivatives.</text>
</comment>
<evidence type="ECO:0000256" key="9">
    <source>
        <dbReference type="ARBA" id="ARBA00019357"/>
    </source>
</evidence>
<evidence type="ECO:0000259" key="24">
    <source>
        <dbReference type="Pfam" id="PF02875"/>
    </source>
</evidence>
<dbReference type="RefSeq" id="WP_041066803.1">
    <property type="nucleotide sequence ID" value="NZ_AP012273.1"/>
</dbReference>
<dbReference type="NCBIfam" id="TIGR01499">
    <property type="entry name" value="folC"/>
    <property type="match status" value="1"/>
</dbReference>
<evidence type="ECO:0000256" key="16">
    <source>
        <dbReference type="ARBA" id="ARBA00030048"/>
    </source>
</evidence>
<dbReference type="GO" id="GO:0046654">
    <property type="term" value="P:tetrahydrofolate biosynthetic process"/>
    <property type="evidence" value="ECO:0007669"/>
    <property type="project" value="UniProtKB-UniPathway"/>
</dbReference>
<organism evidence="25 26">
    <name type="scientific">Thiolapillus brandeum</name>
    <dbReference type="NCBI Taxonomy" id="1076588"/>
    <lineage>
        <taxon>Bacteria</taxon>
        <taxon>Pseudomonadati</taxon>
        <taxon>Pseudomonadota</taxon>
        <taxon>Gammaproteobacteria</taxon>
        <taxon>Chromatiales</taxon>
        <taxon>Sedimenticolaceae</taxon>
        <taxon>Thiolapillus</taxon>
    </lineage>
</organism>
<evidence type="ECO:0000256" key="14">
    <source>
        <dbReference type="ARBA" id="ARBA00022842"/>
    </source>
</evidence>
<keyword evidence="13 23" id="KW-0067">ATP-binding</keyword>
<evidence type="ECO:0000256" key="13">
    <source>
        <dbReference type="ARBA" id="ARBA00022840"/>
    </source>
</evidence>
<evidence type="ECO:0000256" key="3">
    <source>
        <dbReference type="ARBA" id="ARBA00004799"/>
    </source>
</evidence>
<dbReference type="Proteomes" id="UP000031631">
    <property type="component" value="Chromosome"/>
</dbReference>
<dbReference type="AlphaFoldDB" id="A0A7U6GIH5"/>
<dbReference type="PIRSF" id="PIRSF001563">
    <property type="entry name" value="Folylpolyglu_synth"/>
    <property type="match status" value="1"/>
</dbReference>
<dbReference type="Pfam" id="PF02875">
    <property type="entry name" value="Mur_ligase_C"/>
    <property type="match status" value="1"/>
</dbReference>
<dbReference type="GO" id="GO:0005524">
    <property type="term" value="F:ATP binding"/>
    <property type="evidence" value="ECO:0007669"/>
    <property type="project" value="UniProtKB-KW"/>
</dbReference>
<dbReference type="SUPFAM" id="SSF53623">
    <property type="entry name" value="MurD-like peptide ligases, catalytic domain"/>
    <property type="match status" value="1"/>
</dbReference>
<evidence type="ECO:0000256" key="1">
    <source>
        <dbReference type="ARBA" id="ARBA00001946"/>
    </source>
</evidence>
<dbReference type="Gene3D" id="3.40.1190.10">
    <property type="entry name" value="Mur-like, catalytic domain"/>
    <property type="match status" value="1"/>
</dbReference>
<comment type="cofactor">
    <cofactor evidence="1">
        <name>Mg(2+)</name>
        <dbReference type="ChEBI" id="CHEBI:18420"/>
    </cofactor>
</comment>
<gene>
    <name evidence="25" type="ORF">TBH_C1293</name>
</gene>
<keyword evidence="14" id="KW-0460">Magnesium</keyword>
<comment type="catalytic activity">
    <reaction evidence="21">
        <text>(6R)-5,10-methylenetetrahydrofolyl-(gamma-L-Glu)(n) + L-glutamate + ATP = (6R)-5,10-methylenetetrahydrofolyl-(gamma-L-Glu)(n+1) + ADP + phosphate + H(+)</text>
        <dbReference type="Rhea" id="RHEA:51912"/>
        <dbReference type="Rhea" id="RHEA-COMP:13257"/>
        <dbReference type="Rhea" id="RHEA-COMP:13258"/>
        <dbReference type="ChEBI" id="CHEBI:15378"/>
        <dbReference type="ChEBI" id="CHEBI:29985"/>
        <dbReference type="ChEBI" id="CHEBI:30616"/>
        <dbReference type="ChEBI" id="CHEBI:43474"/>
        <dbReference type="ChEBI" id="CHEBI:136572"/>
        <dbReference type="ChEBI" id="CHEBI:456216"/>
        <dbReference type="EC" id="6.3.2.17"/>
    </reaction>
</comment>
<dbReference type="FunFam" id="3.40.1190.10:FF:000004">
    <property type="entry name" value="Dihydrofolate synthase/folylpolyglutamate synthase"/>
    <property type="match status" value="1"/>
</dbReference>
<comment type="subunit">
    <text evidence="6">Monomer.</text>
</comment>
<feature type="domain" description="Mur ligase C-terminal" evidence="24">
    <location>
        <begin position="290"/>
        <end position="411"/>
    </location>
</feature>
<dbReference type="UniPathway" id="UPA00077">
    <property type="reaction ID" value="UER00157"/>
</dbReference>
<dbReference type="KEGG" id="tbn:TBH_C1293"/>
<comment type="catalytic activity">
    <reaction evidence="22">
        <text>7,8-dihydropteroate + L-glutamate + ATP = 7,8-dihydrofolate + ADP + phosphate + H(+)</text>
        <dbReference type="Rhea" id="RHEA:23584"/>
        <dbReference type="ChEBI" id="CHEBI:15378"/>
        <dbReference type="ChEBI" id="CHEBI:17839"/>
        <dbReference type="ChEBI" id="CHEBI:29985"/>
        <dbReference type="ChEBI" id="CHEBI:30616"/>
        <dbReference type="ChEBI" id="CHEBI:43474"/>
        <dbReference type="ChEBI" id="CHEBI:57451"/>
        <dbReference type="ChEBI" id="CHEBI:456216"/>
        <dbReference type="EC" id="6.3.2.12"/>
    </reaction>
</comment>
<evidence type="ECO:0000256" key="7">
    <source>
        <dbReference type="ARBA" id="ARBA00013023"/>
    </source>
</evidence>
<comment type="pathway">
    <text evidence="3">Cofactor biosynthesis; tetrahydrofolate biosynthesis; 7,8-dihydrofolate from 2-amino-4-hydroxy-6-hydroxymethyl-7,8-dihydropteridine diphosphate and 4-aminobenzoate: step 2/2.</text>
</comment>
<dbReference type="InterPro" id="IPR036615">
    <property type="entry name" value="Mur_ligase_C_dom_sf"/>
</dbReference>
<comment type="catalytic activity">
    <reaction evidence="19">
        <text>(6S)-5,6,7,8-tetrahydrofolyl-(gamma-L-Glu)(n) + L-glutamate + ATP = (6S)-5,6,7,8-tetrahydrofolyl-(gamma-L-Glu)(n+1) + ADP + phosphate + H(+)</text>
        <dbReference type="Rhea" id="RHEA:10580"/>
        <dbReference type="Rhea" id="RHEA-COMP:14738"/>
        <dbReference type="Rhea" id="RHEA-COMP:14740"/>
        <dbReference type="ChEBI" id="CHEBI:15378"/>
        <dbReference type="ChEBI" id="CHEBI:29985"/>
        <dbReference type="ChEBI" id="CHEBI:30616"/>
        <dbReference type="ChEBI" id="CHEBI:43474"/>
        <dbReference type="ChEBI" id="CHEBI:141005"/>
        <dbReference type="ChEBI" id="CHEBI:456216"/>
        <dbReference type="EC" id="6.3.2.17"/>
    </reaction>
</comment>
<keyword evidence="26" id="KW-1185">Reference proteome</keyword>
<dbReference type="PANTHER" id="PTHR11136">
    <property type="entry name" value="FOLYLPOLYGLUTAMATE SYNTHASE-RELATED"/>
    <property type="match status" value="1"/>
</dbReference>
<keyword evidence="15" id="KW-0289">Folate biosynthesis</keyword>
<keyword evidence="11" id="KW-0479">Metal-binding</keyword>
<evidence type="ECO:0000256" key="19">
    <source>
        <dbReference type="ARBA" id="ARBA00047493"/>
    </source>
</evidence>
<evidence type="ECO:0000256" key="2">
    <source>
        <dbReference type="ARBA" id="ARBA00002714"/>
    </source>
</evidence>
<dbReference type="Gene3D" id="3.90.190.20">
    <property type="entry name" value="Mur ligase, C-terminal domain"/>
    <property type="match status" value="1"/>
</dbReference>
<sequence>MRFNQLEDWLSWQESLNPKSIDLGLERVAEVWRRLTPPDLSSSIVISIAGTNGKGSTVALFEAVLAAAGYSTGSYTSPHLLRYNERIRLNRQPLSDVRIMEAFVAIDQARGDLPLTYFEFGTLAAVYLFAAEKPDVVLLEVGLGGRLDAVNIIDADLSLITSIALDHQDWLGSDLETIGREKAGIFRRGRPAVFSGRKMPHSVMEYARALGSPLYQNGRDFQGLLKEGGATWNWQAGNRMIPGLPLPALPGAHQLQNAAGVIMALSLLERKLPLKPEALGLGLQTVTLPGRQQILELHGVQWLLDVSHNPHAVARLAEYLDAHPVPGRTRAVLGMLRDKDVERVAGLMRDQVQDWHLAGIDDPRGLNAAELGQRLAVAGIKGRLHKGVTDAMQEVAGSAMEGDRVVVFGSFHTVTDALAFLHSKSHH</sequence>
<evidence type="ECO:0000256" key="4">
    <source>
        <dbReference type="ARBA" id="ARBA00005150"/>
    </source>
</evidence>
<dbReference type="OrthoDB" id="9809356at2"/>
<evidence type="ECO:0000256" key="15">
    <source>
        <dbReference type="ARBA" id="ARBA00022909"/>
    </source>
</evidence>
<evidence type="ECO:0000256" key="10">
    <source>
        <dbReference type="ARBA" id="ARBA00022598"/>
    </source>
</evidence>
<dbReference type="InterPro" id="IPR004101">
    <property type="entry name" value="Mur_ligase_C"/>
</dbReference>
<keyword evidence="12 23" id="KW-0547">Nucleotide-binding</keyword>
<dbReference type="GO" id="GO:0005737">
    <property type="term" value="C:cytoplasm"/>
    <property type="evidence" value="ECO:0007669"/>
    <property type="project" value="TreeGrafter"/>
</dbReference>
<dbReference type="EC" id="6.3.2.12" evidence="7"/>
<evidence type="ECO:0000313" key="25">
    <source>
        <dbReference type="EMBL" id="BAO44218.1"/>
    </source>
</evidence>
<keyword evidence="10 23" id="KW-0436">Ligase</keyword>
<comment type="similarity">
    <text evidence="5 23">Belongs to the folylpolyglutamate synthase family.</text>
</comment>
<dbReference type="PANTHER" id="PTHR11136:SF0">
    <property type="entry name" value="DIHYDROFOLATE SYNTHETASE-RELATED"/>
    <property type="match status" value="1"/>
</dbReference>
<proteinExistence type="inferred from homology"/>
<evidence type="ECO:0000256" key="22">
    <source>
        <dbReference type="ARBA" id="ARBA00049161"/>
    </source>
</evidence>
<evidence type="ECO:0000313" key="26">
    <source>
        <dbReference type="Proteomes" id="UP000031631"/>
    </source>
</evidence>
<dbReference type="GO" id="GO:0004326">
    <property type="term" value="F:tetrahydrofolylpolyglutamate synthase activity"/>
    <property type="evidence" value="ECO:0007669"/>
    <property type="project" value="UniProtKB-EC"/>
</dbReference>
<evidence type="ECO:0000256" key="17">
    <source>
        <dbReference type="ARBA" id="ARBA00030592"/>
    </source>
</evidence>
<evidence type="ECO:0000256" key="20">
    <source>
        <dbReference type="ARBA" id="ARBA00047808"/>
    </source>
</evidence>
<dbReference type="EC" id="6.3.2.17" evidence="8"/>
<dbReference type="GO" id="GO:0008841">
    <property type="term" value="F:dihydrofolate synthase activity"/>
    <property type="evidence" value="ECO:0007669"/>
    <property type="project" value="UniProtKB-EC"/>
</dbReference>
<evidence type="ECO:0000256" key="6">
    <source>
        <dbReference type="ARBA" id="ARBA00011245"/>
    </source>
</evidence>
<evidence type="ECO:0000256" key="23">
    <source>
        <dbReference type="PIRNR" id="PIRNR001563"/>
    </source>
</evidence>
<evidence type="ECO:0000256" key="11">
    <source>
        <dbReference type="ARBA" id="ARBA00022723"/>
    </source>
</evidence>
<dbReference type="GO" id="GO:0046656">
    <property type="term" value="P:folic acid biosynthetic process"/>
    <property type="evidence" value="ECO:0007669"/>
    <property type="project" value="UniProtKB-KW"/>
</dbReference>
<evidence type="ECO:0000256" key="18">
    <source>
        <dbReference type="ARBA" id="ARBA00032510"/>
    </source>
</evidence>
<evidence type="ECO:0000256" key="5">
    <source>
        <dbReference type="ARBA" id="ARBA00008276"/>
    </source>
</evidence>
<protein>
    <recommendedName>
        <fullName evidence="9">Dihydrofolate synthase/folylpolyglutamate synthase</fullName>
        <ecNumber evidence="7">6.3.2.12</ecNumber>
        <ecNumber evidence="8">6.3.2.17</ecNumber>
    </recommendedName>
    <alternativeName>
        <fullName evidence="18">Folylpoly-gamma-glutamate synthetase-dihydrofolate synthetase</fullName>
    </alternativeName>
    <alternativeName>
        <fullName evidence="16">Folylpolyglutamate synthetase</fullName>
    </alternativeName>
    <alternativeName>
        <fullName evidence="17">Tetrahydrofolylpolyglutamate synthase</fullName>
    </alternativeName>
</protein>